<dbReference type="InterPro" id="IPR012341">
    <property type="entry name" value="6hp_glycosidase-like_sf"/>
</dbReference>
<organism evidence="7 8">
    <name type="scientific">Tetradesmus obliquus</name>
    <name type="common">Green alga</name>
    <name type="synonym">Acutodesmus obliquus</name>
    <dbReference type="NCBI Taxonomy" id="3088"/>
    <lineage>
        <taxon>Eukaryota</taxon>
        <taxon>Viridiplantae</taxon>
        <taxon>Chlorophyta</taxon>
        <taxon>core chlorophytes</taxon>
        <taxon>Chlorophyceae</taxon>
        <taxon>CS clade</taxon>
        <taxon>Sphaeropleales</taxon>
        <taxon>Scenedesmaceae</taxon>
        <taxon>Tetradesmus</taxon>
    </lineage>
</organism>
<dbReference type="PANTHER" id="PTHR23403">
    <property type="entry name" value="TREHALASE"/>
    <property type="match status" value="1"/>
</dbReference>
<dbReference type="InterPro" id="IPR008928">
    <property type="entry name" value="6-hairpin_glycosidase_sf"/>
</dbReference>
<dbReference type="STRING" id="3088.A0A383VC88"/>
<evidence type="ECO:0000256" key="2">
    <source>
        <dbReference type="ARBA" id="ARBA00012757"/>
    </source>
</evidence>
<evidence type="ECO:0000256" key="3">
    <source>
        <dbReference type="ARBA" id="ARBA00022801"/>
    </source>
</evidence>
<dbReference type="PANTHER" id="PTHR23403:SF1">
    <property type="entry name" value="TREHALASE"/>
    <property type="match status" value="1"/>
</dbReference>
<dbReference type="InterPro" id="IPR001661">
    <property type="entry name" value="Glyco_hydro_37"/>
</dbReference>
<evidence type="ECO:0000256" key="5">
    <source>
        <dbReference type="ARBA" id="ARBA00030473"/>
    </source>
</evidence>
<dbReference type="GO" id="GO:0004555">
    <property type="term" value="F:alpha,alpha-trehalase activity"/>
    <property type="evidence" value="ECO:0007669"/>
    <property type="project" value="UniProtKB-EC"/>
</dbReference>
<protein>
    <recommendedName>
        <fullName evidence="2">alpha,alpha-trehalase</fullName>
        <ecNumber evidence="2">3.2.1.28</ecNumber>
    </recommendedName>
    <alternativeName>
        <fullName evidence="5">Alpha,alpha-trehalase</fullName>
    </alternativeName>
    <alternativeName>
        <fullName evidence="6">Alpha,alpha-trehalose glucohydrolase</fullName>
    </alternativeName>
</protein>
<dbReference type="InterPro" id="IPR018232">
    <property type="entry name" value="Glyco_hydro_37_CS"/>
</dbReference>
<dbReference type="EMBL" id="FNXT01000213">
    <property type="protein sequence ID" value="SZX62244.1"/>
    <property type="molecule type" value="Genomic_DNA"/>
</dbReference>
<comment type="similarity">
    <text evidence="1">Belongs to the glycosyl hydrolase 37 family.</text>
</comment>
<evidence type="ECO:0000256" key="1">
    <source>
        <dbReference type="ARBA" id="ARBA00005615"/>
    </source>
</evidence>
<dbReference type="EC" id="3.2.1.28" evidence="2"/>
<name>A0A383VC88_TETOB</name>
<gene>
    <name evidence="7" type="ORF">BQ4739_LOCUS2846</name>
</gene>
<evidence type="ECO:0000313" key="7">
    <source>
        <dbReference type="EMBL" id="SZX62244.1"/>
    </source>
</evidence>
<keyword evidence="3" id="KW-0378">Hydrolase</keyword>
<keyword evidence="4" id="KW-0326">Glycosidase</keyword>
<keyword evidence="8" id="KW-1185">Reference proteome</keyword>
<dbReference type="GO" id="GO:0005993">
    <property type="term" value="P:trehalose catabolic process"/>
    <property type="evidence" value="ECO:0007669"/>
    <property type="project" value="TreeGrafter"/>
</dbReference>
<evidence type="ECO:0000256" key="6">
    <source>
        <dbReference type="ARBA" id="ARBA00031637"/>
    </source>
</evidence>
<evidence type="ECO:0000313" key="8">
    <source>
        <dbReference type="Proteomes" id="UP000256970"/>
    </source>
</evidence>
<dbReference type="SUPFAM" id="SSF48208">
    <property type="entry name" value="Six-hairpin glycosidases"/>
    <property type="match status" value="1"/>
</dbReference>
<dbReference type="AlphaFoldDB" id="A0A383VC88"/>
<dbReference type="Proteomes" id="UP000256970">
    <property type="component" value="Unassembled WGS sequence"/>
</dbReference>
<dbReference type="Gene3D" id="1.50.10.10">
    <property type="match status" value="1"/>
</dbReference>
<sequence>MERNIAWAANSSGDAATSEAFNQAAAQRRAAMQALLWDNTTGMWHDGILAPANTTNSSSSTTAAAAAGQVFTLTQNPGIFASNFVPLWAGLAEGNEAQGVQVVGALQSSGLVGPAGIATTLYRTGQQWDYPNGWPPLQHMLIEGAAKYGGAAGRTFAADLAHTWVNMNMRVFNSTGHMHEKYDVSHASGLVGRGGEYAPQVGFGWSNGVALDFLSKYY</sequence>
<dbReference type="Pfam" id="PF01204">
    <property type="entry name" value="Trehalase"/>
    <property type="match status" value="1"/>
</dbReference>
<reference evidence="7 8" key="1">
    <citation type="submission" date="2016-10" db="EMBL/GenBank/DDBJ databases">
        <authorList>
            <person name="Cai Z."/>
        </authorList>
    </citation>
    <scope>NUCLEOTIDE SEQUENCE [LARGE SCALE GENOMIC DNA]</scope>
</reference>
<dbReference type="PROSITE" id="PS00928">
    <property type="entry name" value="TREHALASE_2"/>
    <property type="match status" value="1"/>
</dbReference>
<accession>A0A383VC88</accession>
<proteinExistence type="inferred from homology"/>
<evidence type="ECO:0000256" key="4">
    <source>
        <dbReference type="ARBA" id="ARBA00023295"/>
    </source>
</evidence>